<gene>
    <name evidence="1" type="ORF">LACBIDRAFT_317776</name>
</gene>
<dbReference type="KEGG" id="lbc:LACBIDRAFT_317776"/>
<dbReference type="AlphaFoldDB" id="B0E2B8"/>
<evidence type="ECO:0000313" key="1">
    <source>
        <dbReference type="EMBL" id="EDQ99019.1"/>
    </source>
</evidence>
<reference evidence="1 2" key="1">
    <citation type="journal article" date="2008" name="Nature">
        <title>The genome of Laccaria bicolor provides insights into mycorrhizal symbiosis.</title>
        <authorList>
            <person name="Martin F."/>
            <person name="Aerts A."/>
            <person name="Ahren D."/>
            <person name="Brun A."/>
            <person name="Danchin E.G.J."/>
            <person name="Duchaussoy F."/>
            <person name="Gibon J."/>
            <person name="Kohler A."/>
            <person name="Lindquist E."/>
            <person name="Pereda V."/>
            <person name="Salamov A."/>
            <person name="Shapiro H.J."/>
            <person name="Wuyts J."/>
            <person name="Blaudez D."/>
            <person name="Buee M."/>
            <person name="Brokstein P."/>
            <person name="Canbaeck B."/>
            <person name="Cohen D."/>
            <person name="Courty P.E."/>
            <person name="Coutinho P.M."/>
            <person name="Delaruelle C."/>
            <person name="Detter J.C."/>
            <person name="Deveau A."/>
            <person name="DiFazio S."/>
            <person name="Duplessis S."/>
            <person name="Fraissinet-Tachet L."/>
            <person name="Lucic E."/>
            <person name="Frey-Klett P."/>
            <person name="Fourrey C."/>
            <person name="Feussner I."/>
            <person name="Gay G."/>
            <person name="Grimwood J."/>
            <person name="Hoegger P.J."/>
            <person name="Jain P."/>
            <person name="Kilaru S."/>
            <person name="Labbe J."/>
            <person name="Lin Y.C."/>
            <person name="Legue V."/>
            <person name="Le Tacon F."/>
            <person name="Marmeisse R."/>
            <person name="Melayah D."/>
            <person name="Montanini B."/>
            <person name="Muratet M."/>
            <person name="Nehls U."/>
            <person name="Niculita-Hirzel H."/>
            <person name="Oudot-Le Secq M.P."/>
            <person name="Peter M."/>
            <person name="Quesneville H."/>
            <person name="Rajashekar B."/>
            <person name="Reich M."/>
            <person name="Rouhier N."/>
            <person name="Schmutz J."/>
            <person name="Yin T."/>
            <person name="Chalot M."/>
            <person name="Henrissat B."/>
            <person name="Kuees U."/>
            <person name="Lucas S."/>
            <person name="Van de Peer Y."/>
            <person name="Podila G.K."/>
            <person name="Polle A."/>
            <person name="Pukkila P.J."/>
            <person name="Richardson P.M."/>
            <person name="Rouze P."/>
            <person name="Sanders I.R."/>
            <person name="Stajich J.E."/>
            <person name="Tunlid A."/>
            <person name="Tuskan G."/>
            <person name="Grigoriev I.V."/>
        </authorList>
    </citation>
    <scope>NUCLEOTIDE SEQUENCE [LARGE SCALE GENOMIC DNA]</scope>
    <source>
        <strain evidence="2">S238N-H82 / ATCC MYA-4686</strain>
    </source>
</reference>
<dbReference type="GeneID" id="6085974"/>
<keyword evidence="2" id="KW-1185">Reference proteome</keyword>
<dbReference type="HOGENOM" id="CLU_2558682_0_0_1"/>
<organism evidence="2">
    <name type="scientific">Laccaria bicolor (strain S238N-H82 / ATCC MYA-4686)</name>
    <name type="common">Bicoloured deceiver</name>
    <name type="synonym">Laccaria laccata var. bicolor</name>
    <dbReference type="NCBI Taxonomy" id="486041"/>
    <lineage>
        <taxon>Eukaryota</taxon>
        <taxon>Fungi</taxon>
        <taxon>Dikarya</taxon>
        <taxon>Basidiomycota</taxon>
        <taxon>Agaricomycotina</taxon>
        <taxon>Agaricomycetes</taxon>
        <taxon>Agaricomycetidae</taxon>
        <taxon>Agaricales</taxon>
        <taxon>Agaricineae</taxon>
        <taxon>Hydnangiaceae</taxon>
        <taxon>Laccaria</taxon>
    </lineage>
</organism>
<dbReference type="InParanoid" id="B0E2B8"/>
<dbReference type="Proteomes" id="UP000001194">
    <property type="component" value="Unassembled WGS sequence"/>
</dbReference>
<dbReference type="RefSeq" id="XP_001890327.1">
    <property type="nucleotide sequence ID" value="XM_001890292.1"/>
</dbReference>
<protein>
    <submittedName>
        <fullName evidence="1">Predicted protein</fullName>
    </submittedName>
</protein>
<dbReference type="OrthoDB" id="62853at2759"/>
<proteinExistence type="predicted"/>
<sequence>MCPHRHIACSAWSVENDMLKLQLHEIKLFVSEPHKKLSEQLNGYHIALDPAMWLVKKEGMISDREWRSLMGCRQDRREEEET</sequence>
<name>B0E2B8_LACBS</name>
<evidence type="ECO:0000313" key="2">
    <source>
        <dbReference type="Proteomes" id="UP000001194"/>
    </source>
</evidence>
<dbReference type="EMBL" id="DS547177">
    <property type="protein sequence ID" value="EDQ99019.1"/>
    <property type="molecule type" value="Genomic_DNA"/>
</dbReference>
<accession>B0E2B8</accession>